<dbReference type="Proteomes" id="UP000198942">
    <property type="component" value="Unassembled WGS sequence"/>
</dbReference>
<feature type="transmembrane region" description="Helical" evidence="1">
    <location>
        <begin position="28"/>
        <end position="51"/>
    </location>
</feature>
<keyword evidence="1" id="KW-1133">Transmembrane helix</keyword>
<evidence type="ECO:0000256" key="1">
    <source>
        <dbReference type="SAM" id="Phobius"/>
    </source>
</evidence>
<reference evidence="3" key="1">
    <citation type="submission" date="2016-10" db="EMBL/GenBank/DDBJ databases">
        <authorList>
            <person name="Varghese N."/>
            <person name="Submissions S."/>
        </authorList>
    </citation>
    <scope>NUCLEOTIDE SEQUENCE [LARGE SCALE GENOMIC DNA]</scope>
    <source>
        <strain evidence="3">Gh-48</strain>
    </source>
</reference>
<keyword evidence="3" id="KW-1185">Reference proteome</keyword>
<dbReference type="AlphaFoldDB" id="A0A1H8N8R5"/>
<evidence type="ECO:0000313" key="2">
    <source>
        <dbReference type="EMBL" id="SEO26081.1"/>
    </source>
</evidence>
<keyword evidence="1" id="KW-0812">Transmembrane</keyword>
<accession>A0A1H8N8R5</accession>
<protein>
    <recommendedName>
        <fullName evidence="4">DUF3592 domain-containing protein</fullName>
    </recommendedName>
</protein>
<keyword evidence="1" id="KW-0472">Membrane</keyword>
<name>A0A1H8N8R5_9SPHI</name>
<evidence type="ECO:0008006" key="4">
    <source>
        <dbReference type="Google" id="ProtNLM"/>
    </source>
</evidence>
<sequence>MPNACAERTARAGGNAVSNKQGQLKNKFQAFLTLLIITVLIIGGLWWLVAVSDRNRAANLKEINSHPAYSKGVITQIFYYKGHSLRVKYTIDNVTYEHIGGWDKNLNHLGKGDSVRFRYSINKPELIITEMESEY</sequence>
<evidence type="ECO:0000313" key="3">
    <source>
        <dbReference type="Proteomes" id="UP000198942"/>
    </source>
</evidence>
<dbReference type="EMBL" id="FOCL01000006">
    <property type="protein sequence ID" value="SEO26081.1"/>
    <property type="molecule type" value="Genomic_DNA"/>
</dbReference>
<dbReference type="STRING" id="551995.SAMN05192574_106310"/>
<organism evidence="2 3">
    <name type="scientific">Mucilaginibacter gossypiicola</name>
    <dbReference type="NCBI Taxonomy" id="551995"/>
    <lineage>
        <taxon>Bacteria</taxon>
        <taxon>Pseudomonadati</taxon>
        <taxon>Bacteroidota</taxon>
        <taxon>Sphingobacteriia</taxon>
        <taxon>Sphingobacteriales</taxon>
        <taxon>Sphingobacteriaceae</taxon>
        <taxon>Mucilaginibacter</taxon>
    </lineage>
</organism>
<gene>
    <name evidence="2" type="ORF">SAMN05192574_106310</name>
</gene>
<proteinExistence type="predicted"/>